<dbReference type="RefSeq" id="WP_063234385.1">
    <property type="nucleotide sequence ID" value="NZ_BCVO01000015.1"/>
</dbReference>
<gene>
    <name evidence="1" type="ORF">BS1321_23670</name>
</gene>
<dbReference type="AlphaFoldDB" id="A0A223EMZ8"/>
<name>A0A223EMZ8_9BACI</name>
<protein>
    <submittedName>
        <fullName evidence="1">Uncharacterized protein</fullName>
    </submittedName>
</protein>
<dbReference type="Proteomes" id="UP000214618">
    <property type="component" value="Chromosome"/>
</dbReference>
<sequence>MSDFEEYLKKKLEEDKDIIEQLPYSTDQLREIYQKEYEYKKNLPALELRLEGQEIKSELVEYYLPEKWEMPRQGTLLYDDEKLLNALKLIIFNIGVKKTLDVIPQDLIKQYQNGLNKMKVFVIYTTDNGFFEVLGIITRRSLENARAAARLTHSTNFHGNRQKYDVLGPFDDEIQADKYIEARRWGGNDS</sequence>
<dbReference type="EMBL" id="CP017704">
    <property type="protein sequence ID" value="ASS96639.1"/>
    <property type="molecule type" value="Genomic_DNA"/>
</dbReference>
<evidence type="ECO:0000313" key="2">
    <source>
        <dbReference type="Proteomes" id="UP000214618"/>
    </source>
</evidence>
<accession>A0A223EMZ8</accession>
<organism evidence="1 2">
    <name type="scientific">Peribacillus simplex NBRC 15720 = DSM 1321</name>
    <dbReference type="NCBI Taxonomy" id="1349754"/>
    <lineage>
        <taxon>Bacteria</taxon>
        <taxon>Bacillati</taxon>
        <taxon>Bacillota</taxon>
        <taxon>Bacilli</taxon>
        <taxon>Bacillales</taxon>
        <taxon>Bacillaceae</taxon>
        <taxon>Peribacillus</taxon>
    </lineage>
</organism>
<dbReference type="GeneID" id="56475787"/>
<dbReference type="OrthoDB" id="2942789at2"/>
<proteinExistence type="predicted"/>
<evidence type="ECO:0000313" key="1">
    <source>
        <dbReference type="EMBL" id="ASS96639.1"/>
    </source>
</evidence>
<reference evidence="1 2" key="1">
    <citation type="submission" date="2016-10" db="EMBL/GenBank/DDBJ databases">
        <title>The whole genome sequencing and assembly of Bacillus simplex DSM 1321 strain.</title>
        <authorList>
            <person name="Park M.-K."/>
            <person name="Lee Y.-J."/>
            <person name="Yi H."/>
            <person name="Bahn Y.-S."/>
            <person name="Kim J.F."/>
            <person name="Lee D.-W."/>
        </authorList>
    </citation>
    <scope>NUCLEOTIDE SEQUENCE [LARGE SCALE GENOMIC DNA]</scope>
    <source>
        <strain evidence="1 2">DSM 1321</strain>
    </source>
</reference>